<evidence type="ECO:0000259" key="2">
    <source>
        <dbReference type="PROSITE" id="PS51750"/>
    </source>
</evidence>
<sequence length="257" mass="29590">MHTPILLDYHAPHGTSKIRSFYIDENLYISLEDVVLTLAKTNSAINESGKTGLGQLVQAQRDVLDSDEYKHFPASDDLSTSPRTEVFITEPGLYRIISRDNTPASKLFQRWIFHEVIPSVRKYGTYPAPIKQGGSEIMSLAQNLAQHTNLLIKEIEEREKLANETRLRFEETERQLEEINQKIETISLPNDNSDLIDIENYCLEKDITIDQKHLRAMCAKLCLEQNIAYTKKKHSEVHFDYLYPSLLINEAIKLIRS</sequence>
<accession>A0A2U2DDZ7</accession>
<evidence type="ECO:0000313" key="3">
    <source>
        <dbReference type="EMBL" id="PWE47628.1"/>
    </source>
</evidence>
<protein>
    <recommendedName>
        <fullName evidence="2">Bro-N domain-containing protein</fullName>
    </recommendedName>
</protein>
<comment type="caution">
    <text evidence="3">The sequence shown here is derived from an EMBL/GenBank/DDBJ whole genome shotgun (WGS) entry which is preliminary data.</text>
</comment>
<feature type="coiled-coil region" evidence="1">
    <location>
        <begin position="144"/>
        <end position="182"/>
    </location>
</feature>
<dbReference type="InterPro" id="IPR003497">
    <property type="entry name" value="BRO_N_domain"/>
</dbReference>
<feature type="domain" description="Bro-N" evidence="2">
    <location>
        <begin position="2"/>
        <end position="124"/>
    </location>
</feature>
<dbReference type="Pfam" id="PF02498">
    <property type="entry name" value="Bro-N"/>
    <property type="match status" value="1"/>
</dbReference>
<dbReference type="PROSITE" id="PS51750">
    <property type="entry name" value="BRO_N"/>
    <property type="match status" value="1"/>
</dbReference>
<dbReference type="SMART" id="SM01040">
    <property type="entry name" value="Bro-N"/>
    <property type="match status" value="1"/>
</dbReference>
<dbReference type="Proteomes" id="UP000245056">
    <property type="component" value="Unassembled WGS sequence"/>
</dbReference>
<name>A0A2U2DDZ7_9PSED</name>
<reference evidence="3 4" key="1">
    <citation type="submission" date="2018-05" db="EMBL/GenBank/DDBJ databases">
        <title>Genome sequences of two Antarctic strains of Pseudomonas prosekii: insights into adaptation to extreme conditions.</title>
        <authorList>
            <person name="Snopkova K."/>
            <person name="Dufkova K."/>
            <person name="Cejkova D."/>
            <person name="Sedlacek I."/>
            <person name="Smajs D."/>
        </authorList>
    </citation>
    <scope>NUCLEOTIDE SEQUENCE [LARGE SCALE GENOMIC DNA]</scope>
    <source>
        <strain evidence="3 4">P2673</strain>
    </source>
</reference>
<evidence type="ECO:0000313" key="4">
    <source>
        <dbReference type="Proteomes" id="UP000245056"/>
    </source>
</evidence>
<organism evidence="3 4">
    <name type="scientific">Pseudomonas prosekii</name>
    <dbReference type="NCBI Taxonomy" id="1148509"/>
    <lineage>
        <taxon>Bacteria</taxon>
        <taxon>Pseudomonadati</taxon>
        <taxon>Pseudomonadota</taxon>
        <taxon>Gammaproteobacteria</taxon>
        <taxon>Pseudomonadales</taxon>
        <taxon>Pseudomonadaceae</taxon>
        <taxon>Pseudomonas</taxon>
    </lineage>
</organism>
<dbReference type="OrthoDB" id="1042522at2"/>
<proteinExistence type="predicted"/>
<evidence type="ECO:0000256" key="1">
    <source>
        <dbReference type="SAM" id="Coils"/>
    </source>
</evidence>
<dbReference type="AlphaFoldDB" id="A0A2U2DDZ7"/>
<keyword evidence="1" id="KW-0175">Coiled coil</keyword>
<dbReference type="RefSeq" id="WP_109519963.1">
    <property type="nucleotide sequence ID" value="NZ_QFAW01000002.1"/>
</dbReference>
<gene>
    <name evidence="3" type="ORF">C9I49_01550</name>
</gene>
<dbReference type="EMBL" id="QFAW01000002">
    <property type="protein sequence ID" value="PWE47628.1"/>
    <property type="molecule type" value="Genomic_DNA"/>
</dbReference>